<dbReference type="GO" id="GO:0006548">
    <property type="term" value="P:L-histidine catabolic process"/>
    <property type="evidence" value="ECO:0007669"/>
    <property type="project" value="TreeGrafter"/>
</dbReference>
<keyword evidence="2" id="KW-1185">Reference proteome</keyword>
<name>A0A821HRB0_9BILA</name>
<dbReference type="GO" id="GO:0016153">
    <property type="term" value="F:urocanate hydratase activity"/>
    <property type="evidence" value="ECO:0007669"/>
    <property type="project" value="TreeGrafter"/>
</dbReference>
<feature type="non-terminal residue" evidence="1">
    <location>
        <position position="70"/>
    </location>
</feature>
<sequence length="70" mass="7952">MANEILSKICSGLPLNPLPPRKNVRNVNVPHAPDIQSSLTNKERKLAIKNALRYFPSHIQGQLIDEFIYE</sequence>
<comment type="caution">
    <text evidence="1">The sequence shown here is derived from an EMBL/GenBank/DDBJ whole genome shotgun (WGS) entry which is preliminary data.</text>
</comment>
<reference evidence="1" key="1">
    <citation type="submission" date="2021-02" db="EMBL/GenBank/DDBJ databases">
        <authorList>
            <person name="Nowell W R."/>
        </authorList>
    </citation>
    <scope>NUCLEOTIDE SEQUENCE</scope>
</reference>
<gene>
    <name evidence="1" type="ORF">UJA718_LOCUS35667</name>
</gene>
<dbReference type="EMBL" id="CAJOBP010033597">
    <property type="protein sequence ID" value="CAF4689357.1"/>
    <property type="molecule type" value="Genomic_DNA"/>
</dbReference>
<proteinExistence type="predicted"/>
<dbReference type="InterPro" id="IPR023637">
    <property type="entry name" value="Urocanase-like"/>
</dbReference>
<organism evidence="1 2">
    <name type="scientific">Rotaria socialis</name>
    <dbReference type="NCBI Taxonomy" id="392032"/>
    <lineage>
        <taxon>Eukaryota</taxon>
        <taxon>Metazoa</taxon>
        <taxon>Spiralia</taxon>
        <taxon>Gnathifera</taxon>
        <taxon>Rotifera</taxon>
        <taxon>Eurotatoria</taxon>
        <taxon>Bdelloidea</taxon>
        <taxon>Philodinida</taxon>
        <taxon>Philodinidae</taxon>
        <taxon>Rotaria</taxon>
    </lineage>
</organism>
<accession>A0A821HRB0</accession>
<dbReference type="AlphaFoldDB" id="A0A821HRB0"/>
<dbReference type="Proteomes" id="UP000663873">
    <property type="component" value="Unassembled WGS sequence"/>
</dbReference>
<protein>
    <submittedName>
        <fullName evidence="1">Uncharacterized protein</fullName>
    </submittedName>
</protein>
<dbReference type="PANTHER" id="PTHR12216">
    <property type="entry name" value="UROCANATE HYDRATASE"/>
    <property type="match status" value="1"/>
</dbReference>
<evidence type="ECO:0000313" key="2">
    <source>
        <dbReference type="Proteomes" id="UP000663873"/>
    </source>
</evidence>
<evidence type="ECO:0000313" key="1">
    <source>
        <dbReference type="EMBL" id="CAF4689357.1"/>
    </source>
</evidence>
<dbReference type="PANTHER" id="PTHR12216:SF3">
    <property type="entry name" value="UROCANATE HYDRATASE"/>
    <property type="match status" value="1"/>
</dbReference>